<dbReference type="EMBL" id="CP037968">
    <property type="protein sequence ID" value="QYZ79440.1"/>
    <property type="molecule type" value="Genomic_DNA"/>
</dbReference>
<dbReference type="InterPro" id="IPR022905">
    <property type="entry name" value="Rpo11-like"/>
</dbReference>
<dbReference type="Gene3D" id="3.30.1360.10">
    <property type="entry name" value="RNA polymerase, RBP11-like subunit"/>
    <property type="match status" value="1"/>
</dbReference>
<evidence type="ECO:0000259" key="5">
    <source>
        <dbReference type="Pfam" id="PF13656"/>
    </source>
</evidence>
<evidence type="ECO:0000313" key="6">
    <source>
        <dbReference type="EMBL" id="QYZ79440.1"/>
    </source>
</evidence>
<protein>
    <recommendedName>
        <fullName evidence="4">DNA-directed RNA polymerase subunit Rpo11</fullName>
        <ecNumber evidence="4">2.7.7.6</ecNumber>
    </recommendedName>
    <alternativeName>
        <fullName evidence="4">DNA-directed RNA polymerase subunit L</fullName>
    </alternativeName>
</protein>
<dbReference type="KEGG" id="mfk:E2N92_08350"/>
<evidence type="ECO:0000256" key="3">
    <source>
        <dbReference type="ARBA" id="ARBA00023163"/>
    </source>
</evidence>
<reference evidence="6" key="1">
    <citation type="journal article" date="2005" name="Int. J. Syst. Evol. Microbiol.">
        <title>Methanofollis formosanus sp. nov., isolated from a fish pond.</title>
        <authorList>
            <person name="Wu S.Y."/>
            <person name="Chen S.C."/>
            <person name="Lai M.C."/>
        </authorList>
    </citation>
    <scope>NUCLEOTIDE SEQUENCE</scope>
    <source>
        <strain evidence="6">ML15</strain>
    </source>
</reference>
<dbReference type="HAMAP" id="MF_00261">
    <property type="entry name" value="RNApol_arch_Rpo11"/>
    <property type="match status" value="1"/>
</dbReference>
<evidence type="ECO:0000256" key="1">
    <source>
        <dbReference type="ARBA" id="ARBA00022478"/>
    </source>
</evidence>
<reference evidence="6" key="2">
    <citation type="submission" date="2019-03" db="EMBL/GenBank/DDBJ databases">
        <authorList>
            <person name="Chen S.-C."/>
            <person name="Wu S.-Y."/>
            <person name="Lai M.-C."/>
        </authorList>
    </citation>
    <scope>NUCLEOTIDE SEQUENCE</scope>
    <source>
        <strain evidence="6">ML15</strain>
    </source>
</reference>
<dbReference type="GO" id="GO:0003899">
    <property type="term" value="F:DNA-directed RNA polymerase activity"/>
    <property type="evidence" value="ECO:0007669"/>
    <property type="project" value="UniProtKB-UniRule"/>
</dbReference>
<keyword evidence="1 4" id="KW-0240">DNA-directed RNA polymerase</keyword>
<dbReference type="Pfam" id="PF13656">
    <property type="entry name" value="RNA_pol_L_2"/>
    <property type="match status" value="1"/>
</dbReference>
<keyword evidence="2 4" id="KW-0963">Cytoplasm</keyword>
<comment type="similarity">
    <text evidence="4">Belongs to the archaeal Rpo11/eukaryotic RPB11/RPC19 RNA polymerase subunit family.</text>
</comment>
<organism evidence="6 7">
    <name type="scientific">Methanofollis formosanus</name>
    <dbReference type="NCBI Taxonomy" id="299308"/>
    <lineage>
        <taxon>Archaea</taxon>
        <taxon>Methanobacteriati</taxon>
        <taxon>Methanobacteriota</taxon>
        <taxon>Stenosarchaea group</taxon>
        <taxon>Methanomicrobia</taxon>
        <taxon>Methanomicrobiales</taxon>
        <taxon>Methanomicrobiaceae</taxon>
        <taxon>Methanofollis</taxon>
    </lineage>
</organism>
<keyword evidence="3 4" id="KW-0804">Transcription</keyword>
<name>A0A8G1EG58_9EURY</name>
<keyword evidence="4" id="KW-0548">Nucleotidyltransferase</keyword>
<dbReference type="GO" id="GO:0006351">
    <property type="term" value="P:DNA-templated transcription"/>
    <property type="evidence" value="ECO:0007669"/>
    <property type="project" value="UniProtKB-UniRule"/>
</dbReference>
<dbReference type="GO" id="GO:0005737">
    <property type="term" value="C:cytoplasm"/>
    <property type="evidence" value="ECO:0007669"/>
    <property type="project" value="UniProtKB-SubCell"/>
</dbReference>
<dbReference type="Proteomes" id="UP000826709">
    <property type="component" value="Chromosome"/>
</dbReference>
<comment type="subcellular location">
    <subcellularLocation>
        <location evidence="4">Cytoplasm</location>
    </subcellularLocation>
</comment>
<dbReference type="GO" id="GO:0000428">
    <property type="term" value="C:DNA-directed RNA polymerase complex"/>
    <property type="evidence" value="ECO:0007669"/>
    <property type="project" value="UniProtKB-KW"/>
</dbReference>
<dbReference type="AlphaFoldDB" id="A0A8G1EG58"/>
<comment type="subunit">
    <text evidence="4">Part of the RNA polymerase complex.</text>
</comment>
<accession>A0A8G1EG58</accession>
<gene>
    <name evidence="4" type="primary">rpo11</name>
    <name evidence="4" type="synonym">rpoL</name>
    <name evidence="6" type="ORF">E2N92_08350</name>
</gene>
<dbReference type="NCBIfam" id="NF002239">
    <property type="entry name" value="PRK01146.2-3"/>
    <property type="match status" value="1"/>
</dbReference>
<dbReference type="EC" id="2.7.7.6" evidence="4"/>
<evidence type="ECO:0000256" key="2">
    <source>
        <dbReference type="ARBA" id="ARBA00022490"/>
    </source>
</evidence>
<evidence type="ECO:0000256" key="4">
    <source>
        <dbReference type="HAMAP-Rule" id="MF_00261"/>
    </source>
</evidence>
<dbReference type="InterPro" id="IPR009025">
    <property type="entry name" value="RBP11-like_dimer"/>
</dbReference>
<dbReference type="GO" id="GO:0046983">
    <property type="term" value="F:protein dimerization activity"/>
    <property type="evidence" value="ECO:0007669"/>
    <property type="project" value="InterPro"/>
</dbReference>
<proteinExistence type="inferred from homology"/>
<evidence type="ECO:0000313" key="7">
    <source>
        <dbReference type="Proteomes" id="UP000826709"/>
    </source>
</evidence>
<sequence length="92" mass="10396">MDIKILEREEDKVRMVLKGEGHTFMNALVEELLTDASVDVAKYTILFQFSEPELFVTTINGKDPIVAIQEACARLTTYCDELLEEVRAQSTA</sequence>
<keyword evidence="7" id="KW-1185">Reference proteome</keyword>
<dbReference type="RefSeq" id="WP_220680746.1">
    <property type="nucleotide sequence ID" value="NZ_CP037968.1"/>
</dbReference>
<comment type="function">
    <text evidence="4">DNA-dependent RNA polymerase (RNAP) catalyzes the transcription of DNA into RNA using the four ribonucleoside triphosphates as substrates.</text>
</comment>
<keyword evidence="4" id="KW-0808">Transferase</keyword>
<dbReference type="OrthoDB" id="24205at2157"/>
<dbReference type="InterPro" id="IPR036603">
    <property type="entry name" value="RBP11-like"/>
</dbReference>
<dbReference type="CDD" id="cd06927">
    <property type="entry name" value="RNAP_L"/>
    <property type="match status" value="1"/>
</dbReference>
<comment type="catalytic activity">
    <reaction evidence="4">
        <text>RNA(n) + a ribonucleoside 5'-triphosphate = RNA(n+1) + diphosphate</text>
        <dbReference type="Rhea" id="RHEA:21248"/>
        <dbReference type="Rhea" id="RHEA-COMP:14527"/>
        <dbReference type="Rhea" id="RHEA-COMP:17342"/>
        <dbReference type="ChEBI" id="CHEBI:33019"/>
        <dbReference type="ChEBI" id="CHEBI:61557"/>
        <dbReference type="ChEBI" id="CHEBI:140395"/>
        <dbReference type="EC" id="2.7.7.6"/>
    </reaction>
</comment>
<feature type="domain" description="DNA-directed RNA polymerase RBP11-like dimerisation" evidence="5">
    <location>
        <begin position="13"/>
        <end position="84"/>
    </location>
</feature>
<dbReference type="SUPFAM" id="SSF55257">
    <property type="entry name" value="RBP11-like subunits of RNA polymerase"/>
    <property type="match status" value="1"/>
</dbReference>